<organism evidence="2">
    <name type="scientific">Clostridium argentinense</name>
    <dbReference type="NCBI Taxonomy" id="29341"/>
    <lineage>
        <taxon>Bacteria</taxon>
        <taxon>Bacillati</taxon>
        <taxon>Bacillota</taxon>
        <taxon>Clostridia</taxon>
        <taxon>Eubacteriales</taxon>
        <taxon>Clostridiaceae</taxon>
        <taxon>Clostridium</taxon>
    </lineage>
</organism>
<accession>A0A7I6ND81</accession>
<reference evidence="2" key="1">
    <citation type="journal article" date="2020" name="Anaerobe">
        <title>Analysis of a plasmid encoding botulinum neurotoxin type G gene in Clostridium argentinense.</title>
        <authorList>
            <person name="Sakaguchi Y."/>
            <person name="Uchiyama J."/>
            <person name="Take A."/>
            <person name="Gotoh K."/>
            <person name="Sakaguchi M."/>
            <person name="Suzuki T."/>
            <person name="Yamamoto Y."/>
            <person name="Hosomi K."/>
            <person name="Kohda T."/>
            <person name="Mukamoto M."/>
            <person name="Kozaki S."/>
            <person name="Hayashi S."/>
            <person name="Oguma K."/>
        </authorList>
    </citation>
    <scope>NUCLEOTIDE SEQUENCE</scope>
    <source>
        <strain evidence="2">2740</strain>
        <plasmid evidence="2">pCAG</plasmid>
    </source>
</reference>
<evidence type="ECO:0000313" key="2">
    <source>
        <dbReference type="EMBL" id="BBB39344.1"/>
    </source>
</evidence>
<feature type="coiled-coil region" evidence="1">
    <location>
        <begin position="36"/>
        <end position="63"/>
    </location>
</feature>
<evidence type="ECO:0000256" key="1">
    <source>
        <dbReference type="SAM" id="Coils"/>
    </source>
</evidence>
<keyword evidence="2" id="KW-0614">Plasmid</keyword>
<keyword evidence="1" id="KW-0175">Coiled coil</keyword>
<name>A0A7I6ND81_9CLOT</name>
<dbReference type="EMBL" id="AB853998">
    <property type="protein sequence ID" value="BBB39344.1"/>
    <property type="molecule type" value="Genomic_DNA"/>
</dbReference>
<proteinExistence type="predicted"/>
<dbReference type="AlphaFoldDB" id="A0A7I6ND81"/>
<geneLocation type="plasmid" evidence="2">
    <name>pCAG</name>
</geneLocation>
<sequence length="401" mass="47612">MRKTGDINMSKNMCKIKNAIFKTFFKDEINHYNFLLEQLEDINNKCREDFSKLNCKITNLEKDIESKDDYATEIKEDFEKVEKENTFLKNFYLDYLKERVKNLSEENIKRLYTESKELDYEGWIEFRIIKKKIKINLSDEYYYEDNLGLFEFANGYELIHYYEQASYAEIESSVFIGSYEKCYYGAYEDNSEFIIYRNEVMKETIISIAKEYPEEVYSLINEIVKEEVVDLTIDKFNDGKAHYFKLVDNLNIDLKPYIEMPMYDENPDLGTFHSTLGVPHPGHGDYLIYEDGEIDFISSMKDFSEVSFSHKMNTEELNELLRKHTINEVNKEVLSLDLSLSSKIEKLYMEISARECELDTMKYDDEGIFTEQDMKEHESRIVNLKKQLAAVQAEYDQNCKI</sequence>
<protein>
    <submittedName>
        <fullName evidence="2">Uncharacterized protein</fullName>
    </submittedName>
</protein>